<organism evidence="1 2">
    <name type="scientific">Rhodopirellula sallentina SM41</name>
    <dbReference type="NCBI Taxonomy" id="1263870"/>
    <lineage>
        <taxon>Bacteria</taxon>
        <taxon>Pseudomonadati</taxon>
        <taxon>Planctomycetota</taxon>
        <taxon>Planctomycetia</taxon>
        <taxon>Pirellulales</taxon>
        <taxon>Pirellulaceae</taxon>
        <taxon>Rhodopirellula</taxon>
    </lineage>
</organism>
<keyword evidence="2" id="KW-1185">Reference proteome</keyword>
<dbReference type="Proteomes" id="UP000011885">
    <property type="component" value="Unassembled WGS sequence"/>
</dbReference>
<accession>M5U603</accession>
<dbReference type="AlphaFoldDB" id="M5U603"/>
<sequence length="332" mass="36881">MDRPHRIRQLACHGLFRHLIQSCEREADSRYTWRIVGRPAPPVQCLTWRNYLMRSESISGLLLGLSMMGCFSGCGPQSNQQADAGPGKSAVGALPNSVPHETAAKAADPLDEDLHTPATTVEAAAVIDLSTFPLLPDAGEITTRTVACLEYEARLKAFGVRNVFEFQRRNLLERQWEEWSESDISNGYAEGQFVRSGFHLYVTVQLHDEPGKVVVRLKNKSNVNVSKLPVPPGATFVSVNYNIASYETSVGVEETREAVRKLLTDHGWNVLGWRGNSLILQQNAVELTAVVEELSRQSGKTRIAYWTEQLSTDSRAPADANLSKYEVQDNAR</sequence>
<comment type="caution">
    <text evidence="1">The sequence shown here is derived from an EMBL/GenBank/DDBJ whole genome shotgun (WGS) entry which is preliminary data.</text>
</comment>
<dbReference type="PATRIC" id="fig|1263870.3.peg.1779"/>
<protein>
    <submittedName>
        <fullName evidence="1">Uncharacterized protein</fullName>
    </submittedName>
</protein>
<gene>
    <name evidence="1" type="ORF">RSSM_01662</name>
</gene>
<proteinExistence type="predicted"/>
<dbReference type="EMBL" id="ANOH01000118">
    <property type="protein sequence ID" value="EMI56892.1"/>
    <property type="molecule type" value="Genomic_DNA"/>
</dbReference>
<evidence type="ECO:0000313" key="2">
    <source>
        <dbReference type="Proteomes" id="UP000011885"/>
    </source>
</evidence>
<reference evidence="1 2" key="1">
    <citation type="journal article" date="2013" name="Mar. Genomics">
        <title>Expression of sulfatases in Rhodopirellula baltica and the diversity of sulfatases in the genus Rhodopirellula.</title>
        <authorList>
            <person name="Wegner C.E."/>
            <person name="Richter-Heitmann T."/>
            <person name="Klindworth A."/>
            <person name="Klockow C."/>
            <person name="Richter M."/>
            <person name="Achstetter T."/>
            <person name="Glockner F.O."/>
            <person name="Harder J."/>
        </authorList>
    </citation>
    <scope>NUCLEOTIDE SEQUENCE [LARGE SCALE GENOMIC DNA]</scope>
    <source>
        <strain evidence="1 2">SM41</strain>
    </source>
</reference>
<name>M5U603_9BACT</name>
<evidence type="ECO:0000313" key="1">
    <source>
        <dbReference type="EMBL" id="EMI56892.1"/>
    </source>
</evidence>